<dbReference type="InterPro" id="IPR032508">
    <property type="entry name" value="FecR_C"/>
</dbReference>
<name>A0ABR9AHN3_9BACT</name>
<evidence type="ECO:0000313" key="3">
    <source>
        <dbReference type="EMBL" id="MBD8487353.1"/>
    </source>
</evidence>
<evidence type="ECO:0000259" key="1">
    <source>
        <dbReference type="Pfam" id="PF04773"/>
    </source>
</evidence>
<dbReference type="Gene3D" id="3.55.50.30">
    <property type="match status" value="1"/>
</dbReference>
<dbReference type="EMBL" id="JACYTQ010000001">
    <property type="protein sequence ID" value="MBD8487353.1"/>
    <property type="molecule type" value="Genomic_DNA"/>
</dbReference>
<feature type="domain" description="FecR protein" evidence="1">
    <location>
        <begin position="139"/>
        <end position="222"/>
    </location>
</feature>
<comment type="caution">
    <text evidence="3">The sequence shown here is derived from an EMBL/GenBank/DDBJ whole genome shotgun (WGS) entry which is preliminary data.</text>
</comment>
<dbReference type="InterPro" id="IPR006860">
    <property type="entry name" value="FecR"/>
</dbReference>
<feature type="domain" description="Protein FecR C-terminal" evidence="2">
    <location>
        <begin position="264"/>
        <end position="332"/>
    </location>
</feature>
<dbReference type="InterPro" id="IPR012373">
    <property type="entry name" value="Ferrdict_sens_TM"/>
</dbReference>
<gene>
    <name evidence="3" type="ORF">IFO69_01195</name>
</gene>
<reference evidence="3 4" key="1">
    <citation type="submission" date="2020-09" db="EMBL/GenBank/DDBJ databases">
        <title>Echinicola sp. CAU 1574 isolated from sand of Sido Beach.</title>
        <authorList>
            <person name="Kim W."/>
        </authorList>
    </citation>
    <scope>NUCLEOTIDE SEQUENCE [LARGE SCALE GENOMIC DNA]</scope>
    <source>
        <strain evidence="3 4">CAU 1574</strain>
    </source>
</reference>
<dbReference type="PANTHER" id="PTHR30273">
    <property type="entry name" value="PERIPLASMIC SIGNAL SENSOR AND SIGMA FACTOR ACTIVATOR FECR-RELATED"/>
    <property type="match status" value="1"/>
</dbReference>
<protein>
    <submittedName>
        <fullName evidence="3">FecR domain-containing protein</fullName>
    </submittedName>
</protein>
<keyword evidence="4" id="KW-1185">Reference proteome</keyword>
<evidence type="ECO:0000313" key="4">
    <source>
        <dbReference type="Proteomes" id="UP000647133"/>
    </source>
</evidence>
<organism evidence="3 4">
    <name type="scientific">Echinicola arenosa</name>
    <dbReference type="NCBI Taxonomy" id="2774144"/>
    <lineage>
        <taxon>Bacteria</taxon>
        <taxon>Pseudomonadati</taxon>
        <taxon>Bacteroidota</taxon>
        <taxon>Cytophagia</taxon>
        <taxon>Cytophagales</taxon>
        <taxon>Cyclobacteriaceae</taxon>
        <taxon>Echinicola</taxon>
    </lineage>
</organism>
<dbReference type="RefSeq" id="WP_192007136.1">
    <property type="nucleotide sequence ID" value="NZ_JACYTQ010000001.1"/>
</dbReference>
<proteinExistence type="predicted"/>
<dbReference type="PIRSF" id="PIRSF018266">
    <property type="entry name" value="FecR"/>
    <property type="match status" value="1"/>
</dbReference>
<evidence type="ECO:0000259" key="2">
    <source>
        <dbReference type="Pfam" id="PF16344"/>
    </source>
</evidence>
<dbReference type="Proteomes" id="UP000647133">
    <property type="component" value="Unassembled WGS sequence"/>
</dbReference>
<dbReference type="PANTHER" id="PTHR30273:SF2">
    <property type="entry name" value="PROTEIN FECR"/>
    <property type="match status" value="1"/>
</dbReference>
<dbReference type="Pfam" id="PF16344">
    <property type="entry name" value="FecR_C"/>
    <property type="match status" value="1"/>
</dbReference>
<sequence>MKYTDYDTEDFLKDEFFIRWILSPDEQTDHFWKKWCENHPEKKQQILMARDFIRSVNYGEEEIISDQLYTDIYEAVVAKDISDPTETKTINWSWLKNIAAVTLVVSCFYLGYSVIKQPNEENRINEELVIRENPSGIKSVLTLSDGTVVHLNSESSLQFPEHFNDSVRSVKLTGEAFFEVAEDKAKPFVISAGGNNITVLGTTFNIKQSENFTIALVTGKVKVEDPTGNKILMKPKEMLIMEEGGKIVKKEFDPLEVIGWKDKYLVFKHNNFEEIKEKIESWYGVKIQGGGQFDHKWSYTGVYYNEPLEKVLEGISITSKFDYIIEGKKVIINNPK</sequence>
<dbReference type="Gene3D" id="2.60.120.1440">
    <property type="match status" value="1"/>
</dbReference>
<accession>A0ABR9AHN3</accession>
<dbReference type="Pfam" id="PF04773">
    <property type="entry name" value="FecR"/>
    <property type="match status" value="1"/>
</dbReference>